<evidence type="ECO:0000256" key="2">
    <source>
        <dbReference type="ARBA" id="ARBA00022703"/>
    </source>
</evidence>
<dbReference type="InterPro" id="IPR027417">
    <property type="entry name" value="P-loop_NTPase"/>
</dbReference>
<organism evidence="8">
    <name type="scientific">Symploca sp. SIO1C4</name>
    <dbReference type="NCBI Taxonomy" id="2607765"/>
    <lineage>
        <taxon>Bacteria</taxon>
        <taxon>Bacillati</taxon>
        <taxon>Cyanobacteriota</taxon>
        <taxon>Cyanophyceae</taxon>
        <taxon>Coleofasciculales</taxon>
        <taxon>Coleofasciculaceae</taxon>
        <taxon>Symploca</taxon>
    </lineage>
</organism>
<dbReference type="GO" id="GO:0005829">
    <property type="term" value="C:cytosol"/>
    <property type="evidence" value="ECO:0007669"/>
    <property type="project" value="UniProtKB-ARBA"/>
</dbReference>
<feature type="compositionally biased region" description="Basic and acidic residues" evidence="4">
    <location>
        <begin position="127"/>
        <end position="138"/>
    </location>
</feature>
<dbReference type="Pfam" id="PF19959">
    <property type="entry name" value="EAD4"/>
    <property type="match status" value="1"/>
</dbReference>
<protein>
    <recommendedName>
        <fullName evidence="9">Apoptotic protease-activating factor 1 like protein</fullName>
    </recommendedName>
</protein>
<gene>
    <name evidence="8" type="ORF">F6J89_09005</name>
</gene>
<dbReference type="InterPro" id="IPR041452">
    <property type="entry name" value="APAF1_C"/>
</dbReference>
<dbReference type="EMBL" id="JAAHFQ010000131">
    <property type="protein sequence ID" value="NER27757.1"/>
    <property type="molecule type" value="Genomic_DNA"/>
</dbReference>
<name>A0A6B3N802_9CYAN</name>
<dbReference type="PANTHER" id="PTHR22845">
    <property type="entry name" value="APOPTOTIC PROTEASE-ACTIVATING FACTOR 1"/>
    <property type="match status" value="1"/>
</dbReference>
<dbReference type="InterPro" id="IPR016024">
    <property type="entry name" value="ARM-type_fold"/>
</dbReference>
<dbReference type="SUPFAM" id="SSF52540">
    <property type="entry name" value="P-loop containing nucleoside triphosphate hydrolases"/>
    <property type="match status" value="1"/>
</dbReference>
<dbReference type="Gene3D" id="3.40.50.300">
    <property type="entry name" value="P-loop containing nucleotide triphosphate hydrolases"/>
    <property type="match status" value="1"/>
</dbReference>
<dbReference type="Pfam" id="PF17908">
    <property type="entry name" value="APAF1_C"/>
    <property type="match status" value="1"/>
</dbReference>
<dbReference type="Gene3D" id="1.25.40.370">
    <property type="match status" value="1"/>
</dbReference>
<dbReference type="AlphaFoldDB" id="A0A6B3N802"/>
<feature type="domain" description="APAF-1 helical" evidence="6">
    <location>
        <begin position="512"/>
        <end position="562"/>
    </location>
</feature>
<accession>A0A6B3N802</accession>
<keyword evidence="1" id="KW-0853">WD repeat</keyword>
<dbReference type="InterPro" id="IPR045434">
    <property type="entry name" value="EAD4"/>
</dbReference>
<dbReference type="GO" id="GO:0043531">
    <property type="term" value="F:ADP binding"/>
    <property type="evidence" value="ECO:0007669"/>
    <property type="project" value="InterPro"/>
</dbReference>
<keyword evidence="3" id="KW-0677">Repeat</keyword>
<evidence type="ECO:0008006" key="9">
    <source>
        <dbReference type="Google" id="ProtNLM"/>
    </source>
</evidence>
<feature type="region of interest" description="Disordered" evidence="4">
    <location>
        <begin position="127"/>
        <end position="154"/>
    </location>
</feature>
<dbReference type="PRINTS" id="PR00364">
    <property type="entry name" value="DISEASERSIST"/>
</dbReference>
<proteinExistence type="predicted"/>
<feature type="domain" description="NB-ARC" evidence="5">
    <location>
        <begin position="177"/>
        <end position="332"/>
    </location>
</feature>
<keyword evidence="2" id="KW-0053">Apoptosis</keyword>
<dbReference type="InterPro" id="IPR036388">
    <property type="entry name" value="WH-like_DNA-bd_sf"/>
</dbReference>
<evidence type="ECO:0000313" key="8">
    <source>
        <dbReference type="EMBL" id="NER27757.1"/>
    </source>
</evidence>
<dbReference type="Pfam" id="PF00931">
    <property type="entry name" value="NB-ARC"/>
    <property type="match status" value="1"/>
</dbReference>
<comment type="caution">
    <text evidence="8">The sequence shown here is derived from an EMBL/GenBank/DDBJ whole genome shotgun (WGS) entry which is preliminary data.</text>
</comment>
<evidence type="ECO:0000259" key="5">
    <source>
        <dbReference type="Pfam" id="PF00931"/>
    </source>
</evidence>
<evidence type="ECO:0000259" key="7">
    <source>
        <dbReference type="Pfam" id="PF19959"/>
    </source>
</evidence>
<reference evidence="8" key="1">
    <citation type="submission" date="2019-11" db="EMBL/GenBank/DDBJ databases">
        <title>Genomic insights into an expanded diversity of filamentous marine cyanobacteria reveals the extraordinary biosynthetic potential of Moorea and Okeania.</title>
        <authorList>
            <person name="Ferreira Leao T."/>
            <person name="Wang M."/>
            <person name="Moss N."/>
            <person name="Da Silva R."/>
            <person name="Sanders J."/>
            <person name="Nurk S."/>
            <person name="Gurevich A."/>
            <person name="Humphrey G."/>
            <person name="Reher R."/>
            <person name="Zhu Q."/>
            <person name="Belda-Ferre P."/>
            <person name="Glukhov E."/>
            <person name="Rex R."/>
            <person name="Dorrestein P.C."/>
            <person name="Knight R."/>
            <person name="Pevzner P."/>
            <person name="Gerwick W.H."/>
            <person name="Gerwick L."/>
        </authorList>
    </citation>
    <scope>NUCLEOTIDE SEQUENCE</scope>
    <source>
        <strain evidence="8">SIO1C4</strain>
    </source>
</reference>
<dbReference type="SUPFAM" id="SSF48371">
    <property type="entry name" value="ARM repeat"/>
    <property type="match status" value="1"/>
</dbReference>
<evidence type="ECO:0000256" key="3">
    <source>
        <dbReference type="ARBA" id="ARBA00022737"/>
    </source>
</evidence>
<dbReference type="PANTHER" id="PTHR22845:SF5">
    <property type="entry name" value="APOPTOTIC PROTEASE-ACTIVATING FACTOR 1"/>
    <property type="match status" value="1"/>
</dbReference>
<evidence type="ECO:0000259" key="6">
    <source>
        <dbReference type="Pfam" id="PF17908"/>
    </source>
</evidence>
<evidence type="ECO:0000256" key="4">
    <source>
        <dbReference type="SAM" id="MobiDB-lite"/>
    </source>
</evidence>
<sequence>MPRATYGSQVKNRAMRLFEALVAFAQDIVNEDNSDIEFSWQGKNSTHPDLIIKTQTRFLIELTKKDQYEGTLSKAQVVEALQRMADFLGILDDHRLKKKGSEERHFTLKLYSQDLATNLEKFNQEWEDKRSGKSKEQELISTTTAKKSPAIRPKPGIPFQAPPLPPHFVKRPEVSQKLKQCLLSEETAKTGTLVVSAIYGLGGIGKSTLAAAIAHDPEVQNHFPHGTLWATLGQHPDVLSFLSSWIQALGNYDYKPTNINAASRHLQTLLYDKATLLVVDDVWNPEDVEPFRIGGSKCRVLVTTREAQLLGVTRYDLNVMSPQQALTLLAEYGGYQLKGAEAQQAQALAKTVGYLPLALELAAAQRVDGISWSELLTDLQGEIALLETLDLPGTQEVDERQRKHYSLVASFNLSLRRLPPGKLQQFAWFGVLPEDVSITRALVTTLWDLSPREAKRTLQYFKSKALLLSGKSNNGNPVYQLHDLVHDLACRLLTAHAATGAEGNLPGLGLTLPQAHAQLLERYRQKTEKGLWHTIPEDGYIHTYLTWHLEKAGWVEEVHKLLQEETSAGRNGWYETCKSLGQLAGFVKDVAKAWRLAEEAFSSSPTRSIGLQCRYALMVSSLNSLVGNIPGTLMAALVEKQVWTPIQALAYVKQIQNPLRRAEALGELAQNLPEILLPEALEVARAITDEYALTLALVGLVPHLPEISPEALEAALANTNEFNRARALGRLTPHLPGILPQALEAALAISDESNQADALEGLAPHLLTSLLPQVLEAVWAFTYNVNRVNVLIGLLPHLPEILPEALELAQAINGKSSRANVLSKLVPYVPEVLPEALEAARAINHERYQANALKGIAPHLPETLLPETLEMLRRKIRDEYHRAEAFSGLIKNPNFSLQEDFSLWKEFLHTLACRDRKDFLEYLVNLSPTIISMGGKEALASTVQAIHDVSRWWP</sequence>
<dbReference type="Gene3D" id="1.10.10.10">
    <property type="entry name" value="Winged helix-like DNA-binding domain superfamily/Winged helix DNA-binding domain"/>
    <property type="match status" value="1"/>
</dbReference>
<feature type="domain" description="Effector-associated" evidence="7">
    <location>
        <begin position="7"/>
        <end position="127"/>
    </location>
</feature>
<evidence type="ECO:0000256" key="1">
    <source>
        <dbReference type="ARBA" id="ARBA00022574"/>
    </source>
</evidence>
<dbReference type="InterPro" id="IPR002182">
    <property type="entry name" value="NB-ARC"/>
</dbReference>